<keyword evidence="4" id="KW-0949">S-adenosyl-L-methionine</keyword>
<dbReference type="InterPro" id="IPR011639">
    <property type="entry name" value="MethylTrfase_TaqI-like_dom"/>
</dbReference>
<dbReference type="InterPro" id="IPR002052">
    <property type="entry name" value="DNA_methylase_N6_adenine_CS"/>
</dbReference>
<dbReference type="OrthoDB" id="9806213at2"/>
<dbReference type="GO" id="GO:0032259">
    <property type="term" value="P:methylation"/>
    <property type="evidence" value="ECO:0007669"/>
    <property type="project" value="UniProtKB-KW"/>
</dbReference>
<gene>
    <name evidence="8" type="ORF">ENSA7_47640</name>
</gene>
<name>A0A2S9YJ54_9BACT</name>
<evidence type="ECO:0000256" key="3">
    <source>
        <dbReference type="ARBA" id="ARBA00022679"/>
    </source>
</evidence>
<proteinExistence type="predicted"/>
<dbReference type="PANTHER" id="PTHR33841">
    <property type="entry name" value="DNA METHYLTRANSFERASE YEEA-RELATED"/>
    <property type="match status" value="1"/>
</dbReference>
<keyword evidence="3" id="KW-0808">Transferase</keyword>
<accession>A0A2S9YJ54</accession>
<evidence type="ECO:0000313" key="8">
    <source>
        <dbReference type="EMBL" id="PRQ05135.1"/>
    </source>
</evidence>
<evidence type="ECO:0000256" key="4">
    <source>
        <dbReference type="ARBA" id="ARBA00022691"/>
    </source>
</evidence>
<protein>
    <recommendedName>
        <fullName evidence="1">site-specific DNA-methyltransferase (adenine-specific)</fullName>
        <ecNumber evidence="1">2.1.1.72</ecNumber>
    </recommendedName>
</protein>
<dbReference type="PRINTS" id="PR00507">
    <property type="entry name" value="N12N6MTFRASE"/>
</dbReference>
<evidence type="ECO:0000256" key="1">
    <source>
        <dbReference type="ARBA" id="ARBA00011900"/>
    </source>
</evidence>
<comment type="catalytic activity">
    <reaction evidence="5">
        <text>a 2'-deoxyadenosine in DNA + S-adenosyl-L-methionine = an N(6)-methyl-2'-deoxyadenosine in DNA + S-adenosyl-L-homocysteine + H(+)</text>
        <dbReference type="Rhea" id="RHEA:15197"/>
        <dbReference type="Rhea" id="RHEA-COMP:12418"/>
        <dbReference type="Rhea" id="RHEA-COMP:12419"/>
        <dbReference type="ChEBI" id="CHEBI:15378"/>
        <dbReference type="ChEBI" id="CHEBI:57856"/>
        <dbReference type="ChEBI" id="CHEBI:59789"/>
        <dbReference type="ChEBI" id="CHEBI:90615"/>
        <dbReference type="ChEBI" id="CHEBI:90616"/>
        <dbReference type="EC" id="2.1.1.72"/>
    </reaction>
</comment>
<dbReference type="REBASE" id="266466">
    <property type="entry name" value="EsaB007ORF47640P"/>
</dbReference>
<dbReference type="SUPFAM" id="SSF53335">
    <property type="entry name" value="S-adenosyl-L-methionine-dependent methyltransferases"/>
    <property type="match status" value="1"/>
</dbReference>
<dbReference type="Pfam" id="PF07669">
    <property type="entry name" value="Eco57I"/>
    <property type="match status" value="1"/>
</dbReference>
<dbReference type="Gene3D" id="3.40.50.150">
    <property type="entry name" value="Vaccinia Virus protein VP39"/>
    <property type="match status" value="1"/>
</dbReference>
<organism evidence="8 9">
    <name type="scientific">Enhygromyxa salina</name>
    <dbReference type="NCBI Taxonomy" id="215803"/>
    <lineage>
        <taxon>Bacteria</taxon>
        <taxon>Pseudomonadati</taxon>
        <taxon>Myxococcota</taxon>
        <taxon>Polyangia</taxon>
        <taxon>Nannocystales</taxon>
        <taxon>Nannocystaceae</taxon>
        <taxon>Enhygromyxa</taxon>
    </lineage>
</organism>
<dbReference type="GO" id="GO:0009007">
    <property type="term" value="F:site-specific DNA-methyltransferase (adenine-specific) activity"/>
    <property type="evidence" value="ECO:0007669"/>
    <property type="project" value="UniProtKB-EC"/>
</dbReference>
<dbReference type="GO" id="GO:0006304">
    <property type="term" value="P:DNA modification"/>
    <property type="evidence" value="ECO:0007669"/>
    <property type="project" value="InterPro"/>
</dbReference>
<feature type="region of interest" description="Disordered" evidence="6">
    <location>
        <begin position="1320"/>
        <end position="1342"/>
    </location>
</feature>
<feature type="domain" description="Type II methyltransferase M.TaqI-like" evidence="7">
    <location>
        <begin position="393"/>
        <end position="655"/>
    </location>
</feature>
<dbReference type="PANTHER" id="PTHR33841:SF1">
    <property type="entry name" value="DNA METHYLTRANSFERASE A"/>
    <property type="match status" value="1"/>
</dbReference>
<evidence type="ECO:0000256" key="6">
    <source>
        <dbReference type="SAM" id="MobiDB-lite"/>
    </source>
</evidence>
<keyword evidence="2 8" id="KW-0489">Methyltransferase</keyword>
<evidence type="ECO:0000256" key="2">
    <source>
        <dbReference type="ARBA" id="ARBA00022603"/>
    </source>
</evidence>
<dbReference type="EMBL" id="PVNL01000097">
    <property type="protein sequence ID" value="PRQ05135.1"/>
    <property type="molecule type" value="Genomic_DNA"/>
</dbReference>
<dbReference type="PROSITE" id="PS00092">
    <property type="entry name" value="N6_MTASE"/>
    <property type="match status" value="1"/>
</dbReference>
<dbReference type="GO" id="GO:0003676">
    <property type="term" value="F:nucleic acid binding"/>
    <property type="evidence" value="ECO:0007669"/>
    <property type="project" value="InterPro"/>
</dbReference>
<evidence type="ECO:0000259" key="7">
    <source>
        <dbReference type="Pfam" id="PF07669"/>
    </source>
</evidence>
<dbReference type="NCBIfam" id="NF033455">
    <property type="entry name" value="BREX_6_MTaseX"/>
    <property type="match status" value="1"/>
</dbReference>
<evidence type="ECO:0000256" key="5">
    <source>
        <dbReference type="ARBA" id="ARBA00047942"/>
    </source>
</evidence>
<dbReference type="InterPro" id="IPR050953">
    <property type="entry name" value="N4_N6_ade-DNA_methylase"/>
</dbReference>
<evidence type="ECO:0000313" key="9">
    <source>
        <dbReference type="Proteomes" id="UP000238823"/>
    </source>
</evidence>
<dbReference type="Proteomes" id="UP000238823">
    <property type="component" value="Unassembled WGS sequence"/>
</dbReference>
<dbReference type="RefSeq" id="WP_106091682.1">
    <property type="nucleotide sequence ID" value="NZ_PVNL01000097.1"/>
</dbReference>
<reference evidence="8 9" key="1">
    <citation type="submission" date="2018-03" db="EMBL/GenBank/DDBJ databases">
        <title>Draft Genome Sequences of the Obligatory Marine Myxobacteria Enhygromyxa salina SWB007.</title>
        <authorList>
            <person name="Poehlein A."/>
            <person name="Moghaddam J.A."/>
            <person name="Harms H."/>
            <person name="Alanjari M."/>
            <person name="Koenig G.M."/>
            <person name="Daniel R."/>
            <person name="Schaeberle T.F."/>
        </authorList>
    </citation>
    <scope>NUCLEOTIDE SEQUENCE [LARGE SCALE GENOMIC DNA]</scope>
    <source>
        <strain evidence="8 9">SWB007</strain>
    </source>
</reference>
<comment type="caution">
    <text evidence="8">The sequence shown here is derived from an EMBL/GenBank/DDBJ whole genome shotgun (WGS) entry which is preliminary data.</text>
</comment>
<dbReference type="EC" id="2.1.1.72" evidence="1"/>
<sequence>MTVMTPEAKAKLSKTIRALRERLLADLGDALRGEYNLGITSAEQAKLSEARAKRRARLDDWAREQARAALKDKKFKGDKDRNKAVEAKVPRFRAEVVEEAAYTWLNRLVYLRLLEGMKLRPTKLLTGGLASSMYSDFRDLAQALVGHEDGDDSDGYMFVLGLVFDELALDLPGLFGRTGLSELVPMRWSTLRHVIEALDEPELESCWTDDMTLGWVYQYWNDPKREEIDAKLNAGGKVAPDEIASKTQMFTERYMVDWLLQNSIGPLWLAMCQKHEWTPKVVADGTLARLEARRVDWRAKRDAGEVELTELMPLHSDEERRWAYYVEQPIPADAPGLAPESIRDVKLIDPAVGSGHFLVVAFELLVALYREEAEHRGESWAEKEIVESVLADNLHGIDLDPRAVQIAAAALMLAAQRVCAQARPGRMNLVASKLRLGSLAADDPARVELREQVQADTGVPGHVTDALVDKLAGADHLGSLLKIGDALDEVLKDDSEELTRAKAEQGSLFGGGYSQVLLRREVVSLDEAKGSLQRRLEEFLGKHTGSADLGLRLRGEQLAAGVRFVRMLEEGTYHLVVGNPPYQGTGKIADSDYVRSQYDVAKADLYAAFLQRGLGLARAGGGCAMITMRTWMFIKQFSSFRVWLLETHGLAVLGDLSWGAFEGMRDNPVVMSVFRRESAGQRSIALAPGDPQVRVRTKEEIHRKRAAIQCQEGLTPFTPATLKIIPEWPLIYWWTDNTLRIFRDTELLGKRAKVRQGLATSSDARFVRQPVECRGRTFCLDVGLGLNVHEWVPFVNGAAGKKWIDPVSALLRWGRNGIEMKVLHEERYGSYSKRIPSEAFYLRDDGVAFSSIGSNFAARAFRCRSVFGHMGASVFPSDVAAAVCAMNSSLAQTILVALNPGVHFEVGDVNRLPNVKIPGHEKIFETIERGFTIHESHREPSVEFKQPGPSPWRHAQEWAQLAVDRPENTALPAYEEQLDPEPPTDHISYALGIALGRFSPDGEGILDPASTNLTHALPHGLLFLDGTQPADSTTDGLGHPACAQLHTAWSNHAPAIDTKRKHLRDYLRLDFFAVHRSMYENRPIHWPLSSANKTFVAWINIHRWHAGTLRYLLAEHLNPTKLRLDGEIADLRKTRDGADKKAARAAEKRLEHLTTWRDELAEFIANVSACAEQGPPPPDAKTPPRDDDAVYDPDLDDGVMINSAALWPLLTPQWKDPKKWWKQLATAEGRKDYDWSHLAGRYFKQRVDDKCKTDPSLAVAHKCFWKYHPERAYAWELRLQDEIAPDFAIDEAGSDAARAELLKAHSQTAEAILAKERARRTRKLEKASAEDQQDISPKKDNQ</sequence>
<dbReference type="InterPro" id="IPR029063">
    <property type="entry name" value="SAM-dependent_MTases_sf"/>
</dbReference>